<keyword evidence="2" id="KW-0812">Transmembrane</keyword>
<keyword evidence="7" id="KW-1185">Reference proteome</keyword>
<evidence type="ECO:0000313" key="6">
    <source>
        <dbReference type="EMBL" id="KGR87235.1"/>
    </source>
</evidence>
<evidence type="ECO:0000256" key="2">
    <source>
        <dbReference type="ARBA" id="ARBA00022692"/>
    </source>
</evidence>
<protein>
    <recommendedName>
        <fullName evidence="5">RDD domain-containing protein</fullName>
    </recommendedName>
</protein>
<sequence length="129" mass="14664">MKSITKKRVAAIMIDMAVSTTVSLGVEYLLRKKVKSEAVHNLVTPTLVMWGLEYVQLRKNGQTIGYKAMKLALENEDGTKPTDTQIAKRMLYRDTISTFDYLKDRHAFEGKDGSELPHDRFAETVVKEL</sequence>
<dbReference type="Proteomes" id="UP000030437">
    <property type="component" value="Unassembled WGS sequence"/>
</dbReference>
<comment type="caution">
    <text evidence="6">The sequence shown here is derived from an EMBL/GenBank/DDBJ whole genome shotgun (WGS) entry which is preliminary data.</text>
</comment>
<dbReference type="GO" id="GO:0016020">
    <property type="term" value="C:membrane"/>
    <property type="evidence" value="ECO:0007669"/>
    <property type="project" value="UniProtKB-SubCell"/>
</dbReference>
<dbReference type="AlphaFoldDB" id="A0A0A3IUY4"/>
<keyword evidence="3" id="KW-1133">Transmembrane helix</keyword>
<dbReference type="Pfam" id="PF06271">
    <property type="entry name" value="RDD"/>
    <property type="match status" value="1"/>
</dbReference>
<dbReference type="RefSeq" id="WP_036151592.1">
    <property type="nucleotide sequence ID" value="NZ_AVCX01000015.1"/>
</dbReference>
<accession>A0A0A3IUY4</accession>
<dbReference type="eggNOG" id="COG1714">
    <property type="taxonomic scope" value="Bacteria"/>
</dbReference>
<dbReference type="EMBL" id="JPVP01000048">
    <property type="protein sequence ID" value="KGR87235.1"/>
    <property type="molecule type" value="Genomic_DNA"/>
</dbReference>
<reference evidence="6 7" key="1">
    <citation type="submission" date="2014-02" db="EMBL/GenBank/DDBJ databases">
        <title>Draft genome sequence of Lysinibacillus odysseyi NBRC 100172.</title>
        <authorList>
            <person name="Zhang F."/>
            <person name="Wang G."/>
            <person name="Zhang L."/>
        </authorList>
    </citation>
    <scope>NUCLEOTIDE SEQUENCE [LARGE SCALE GENOMIC DNA]</scope>
    <source>
        <strain evidence="6 7">NBRC 100172</strain>
    </source>
</reference>
<dbReference type="OrthoDB" id="2354892at2"/>
<gene>
    <name evidence="6" type="ORF">CD32_04195</name>
</gene>
<name>A0A0A3IUY4_9BACI</name>
<evidence type="ECO:0000256" key="4">
    <source>
        <dbReference type="ARBA" id="ARBA00023136"/>
    </source>
</evidence>
<evidence type="ECO:0000256" key="3">
    <source>
        <dbReference type="ARBA" id="ARBA00022989"/>
    </source>
</evidence>
<proteinExistence type="predicted"/>
<keyword evidence="4" id="KW-0472">Membrane</keyword>
<organism evidence="6 7">
    <name type="scientific">Lysinibacillus odysseyi 34hs-1 = NBRC 100172</name>
    <dbReference type="NCBI Taxonomy" id="1220589"/>
    <lineage>
        <taxon>Bacteria</taxon>
        <taxon>Bacillati</taxon>
        <taxon>Bacillota</taxon>
        <taxon>Bacilli</taxon>
        <taxon>Bacillales</taxon>
        <taxon>Bacillaceae</taxon>
        <taxon>Lysinibacillus</taxon>
    </lineage>
</organism>
<feature type="domain" description="RDD" evidence="5">
    <location>
        <begin position="7"/>
        <end position="92"/>
    </location>
</feature>
<dbReference type="STRING" id="1220589.CD32_04195"/>
<comment type="subcellular location">
    <subcellularLocation>
        <location evidence="1">Membrane</location>
        <topology evidence="1">Multi-pass membrane protein</topology>
    </subcellularLocation>
</comment>
<evidence type="ECO:0000256" key="1">
    <source>
        <dbReference type="ARBA" id="ARBA00004141"/>
    </source>
</evidence>
<evidence type="ECO:0000313" key="7">
    <source>
        <dbReference type="Proteomes" id="UP000030437"/>
    </source>
</evidence>
<evidence type="ECO:0000259" key="5">
    <source>
        <dbReference type="Pfam" id="PF06271"/>
    </source>
</evidence>
<dbReference type="InterPro" id="IPR010432">
    <property type="entry name" value="RDD"/>
</dbReference>